<name>A0ABX5M1Q8_9GAMM</name>
<evidence type="ECO:0000259" key="2">
    <source>
        <dbReference type="Pfam" id="PF13439"/>
    </source>
</evidence>
<dbReference type="InterPro" id="IPR028098">
    <property type="entry name" value="Glyco_trans_4-like_N"/>
</dbReference>
<accession>A0ABX5M1Q8</accession>
<keyword evidence="4" id="KW-1185">Reference proteome</keyword>
<dbReference type="Gene3D" id="3.40.50.2000">
    <property type="entry name" value="Glycogen Phosphorylase B"/>
    <property type="match status" value="2"/>
</dbReference>
<protein>
    <submittedName>
        <fullName evidence="3">Glycosyl transferase family 1</fullName>
    </submittedName>
</protein>
<dbReference type="Proteomes" id="UP000248090">
    <property type="component" value="Unassembled WGS sequence"/>
</dbReference>
<dbReference type="Pfam" id="PF00534">
    <property type="entry name" value="Glycos_transf_1"/>
    <property type="match status" value="1"/>
</dbReference>
<dbReference type="CDD" id="cd03801">
    <property type="entry name" value="GT4_PimA-like"/>
    <property type="match status" value="1"/>
</dbReference>
<feature type="domain" description="Glycosyltransferase subfamily 4-like N-terminal" evidence="2">
    <location>
        <begin position="70"/>
        <end position="170"/>
    </location>
</feature>
<dbReference type="SUPFAM" id="SSF53756">
    <property type="entry name" value="UDP-Glycosyltransferase/glycogen phosphorylase"/>
    <property type="match status" value="1"/>
</dbReference>
<dbReference type="EMBL" id="LAPT01000006">
    <property type="protein sequence ID" value="PXF32860.1"/>
    <property type="molecule type" value="Genomic_DNA"/>
</dbReference>
<keyword evidence="3" id="KW-0808">Transferase</keyword>
<gene>
    <name evidence="3" type="ORF">WH50_02195</name>
</gene>
<organism evidence="3 4">
    <name type="scientific">Pokkaliibacter plantistimulans</name>
    <dbReference type="NCBI Taxonomy" id="1635171"/>
    <lineage>
        <taxon>Bacteria</taxon>
        <taxon>Pseudomonadati</taxon>
        <taxon>Pseudomonadota</taxon>
        <taxon>Gammaproteobacteria</taxon>
        <taxon>Oceanospirillales</taxon>
        <taxon>Balneatrichaceae</taxon>
        <taxon>Pokkaliibacter</taxon>
    </lineage>
</organism>
<sequence>MAQVLDEPLMNLPTVMHLISSREFYGAERMLLDHCLTTPGHHRVVLIQGPDALRQRFTAAGVDCSSCANFASWRQLLQQMPDAPCIINAHNFKAQVWAWLSGVLDRQPVIFTQHGFTPRSRKQRLYTWASLQMCKFPWIKRAVCVADSVARIHTAHRVQSQKLTVIPNGMHAPDQPPATRRRLGPTSLIGFVGRLSGEKGPDLFLDALIPLCQTYPQLRAVMLGEGPEQSRLEERIKAQQLQAQITLPGYQQDMVSWLQRLDILVISSRTEGTPMILLEAMAAGLPVVSFAVGGIPDVLDDGHSGLLAPALDTQTLQQHLTTLLERPELGPHLAQSAFTVLKQRYDLPELVKQWSAVYQSLCGSQAK</sequence>
<dbReference type="InterPro" id="IPR001296">
    <property type="entry name" value="Glyco_trans_1"/>
</dbReference>
<reference evidence="3 4" key="1">
    <citation type="submission" date="2015-03" db="EMBL/GenBank/DDBJ databases">
        <authorList>
            <person name="Krishnan R."/>
            <person name="Midha S."/>
            <person name="Patil P.B."/>
            <person name="Rameshkumar N."/>
        </authorList>
    </citation>
    <scope>NUCLEOTIDE SEQUENCE [LARGE SCALE GENOMIC DNA]</scope>
    <source>
        <strain evidence="3 4">L1E11</strain>
    </source>
</reference>
<dbReference type="RefSeq" id="WP_110185828.1">
    <property type="nucleotide sequence ID" value="NZ_CP177354.1"/>
</dbReference>
<dbReference type="Pfam" id="PF13439">
    <property type="entry name" value="Glyco_transf_4"/>
    <property type="match status" value="1"/>
</dbReference>
<evidence type="ECO:0000313" key="3">
    <source>
        <dbReference type="EMBL" id="PXF32860.1"/>
    </source>
</evidence>
<dbReference type="PANTHER" id="PTHR12526">
    <property type="entry name" value="GLYCOSYLTRANSFERASE"/>
    <property type="match status" value="1"/>
</dbReference>
<comment type="caution">
    <text evidence="3">The sequence shown here is derived from an EMBL/GenBank/DDBJ whole genome shotgun (WGS) entry which is preliminary data.</text>
</comment>
<dbReference type="GO" id="GO:0016740">
    <property type="term" value="F:transferase activity"/>
    <property type="evidence" value="ECO:0007669"/>
    <property type="project" value="UniProtKB-KW"/>
</dbReference>
<dbReference type="PANTHER" id="PTHR12526:SF637">
    <property type="entry name" value="GLYCOSYLTRANSFERASE EPSF-RELATED"/>
    <property type="match status" value="1"/>
</dbReference>
<feature type="domain" description="Glycosyl transferase family 1" evidence="1">
    <location>
        <begin position="188"/>
        <end position="335"/>
    </location>
</feature>
<proteinExistence type="predicted"/>
<evidence type="ECO:0000259" key="1">
    <source>
        <dbReference type="Pfam" id="PF00534"/>
    </source>
</evidence>
<evidence type="ECO:0000313" key="4">
    <source>
        <dbReference type="Proteomes" id="UP000248090"/>
    </source>
</evidence>